<comment type="subcellular location">
    <subcellularLocation>
        <location evidence="10">Cell membrane</location>
        <topology evidence="10">Peripheral membrane protein</topology>
    </subcellularLocation>
    <subcellularLocation>
        <location evidence="2">Membrane</location>
        <topology evidence="2">Peripheral membrane protein</topology>
    </subcellularLocation>
</comment>
<name>A0A0P6XGH5_9CHLR</name>
<comment type="caution">
    <text evidence="11">The sequence shown here is derived from an EMBL/GenBank/DDBJ whole genome shotgun (WGS) entry which is preliminary data.</text>
</comment>
<dbReference type="CDD" id="cd12151">
    <property type="entry name" value="F1-ATPase_gamma"/>
    <property type="match status" value="1"/>
</dbReference>
<comment type="subunit">
    <text evidence="10">F-type ATPases have 2 components, CF(1) - the catalytic core - and CF(0) - the membrane proton channel. CF(1) has five subunits: alpha(3), beta(3), gamma(1), delta(1), epsilon(1). CF(0) has three main subunits: a, b and c.</text>
</comment>
<evidence type="ECO:0000256" key="9">
    <source>
        <dbReference type="ARBA" id="ARBA00023310"/>
    </source>
</evidence>
<dbReference type="GO" id="GO:0005886">
    <property type="term" value="C:plasma membrane"/>
    <property type="evidence" value="ECO:0007669"/>
    <property type="project" value="UniProtKB-SubCell"/>
</dbReference>
<gene>
    <name evidence="10" type="primary">atpG</name>
    <name evidence="11" type="ORF">ADN00_13870</name>
</gene>
<dbReference type="EMBL" id="LGCL01000032">
    <property type="protein sequence ID" value="KPL74374.1"/>
    <property type="molecule type" value="Genomic_DNA"/>
</dbReference>
<evidence type="ECO:0000256" key="6">
    <source>
        <dbReference type="ARBA" id="ARBA00023065"/>
    </source>
</evidence>
<proteinExistence type="inferred from homology"/>
<keyword evidence="8 10" id="KW-0139">CF(1)</keyword>
<keyword evidence="10" id="KW-1003">Cell membrane</keyword>
<dbReference type="GO" id="GO:0045259">
    <property type="term" value="C:proton-transporting ATP synthase complex"/>
    <property type="evidence" value="ECO:0007669"/>
    <property type="project" value="UniProtKB-KW"/>
</dbReference>
<dbReference type="Gene3D" id="1.10.287.80">
    <property type="entry name" value="ATP synthase, gamma subunit, helix hairpin domain"/>
    <property type="match status" value="1"/>
</dbReference>
<dbReference type="Pfam" id="PF00231">
    <property type="entry name" value="ATP-synt"/>
    <property type="match status" value="1"/>
</dbReference>
<dbReference type="OrthoDB" id="9812769at2"/>
<keyword evidence="4 10" id="KW-0813">Transport</keyword>
<evidence type="ECO:0000256" key="1">
    <source>
        <dbReference type="ARBA" id="ARBA00003456"/>
    </source>
</evidence>
<dbReference type="Gene3D" id="3.40.1380.10">
    <property type="match status" value="1"/>
</dbReference>
<dbReference type="RefSeq" id="WP_075063619.1">
    <property type="nucleotide sequence ID" value="NZ_LGCL01000032.1"/>
</dbReference>
<comment type="function">
    <text evidence="1 10">Produces ATP from ADP in the presence of a proton gradient across the membrane. The gamma chain is believed to be important in regulating ATPase activity and the flow of protons through the CF(0) complex.</text>
</comment>
<evidence type="ECO:0000256" key="7">
    <source>
        <dbReference type="ARBA" id="ARBA00023136"/>
    </source>
</evidence>
<evidence type="ECO:0000256" key="10">
    <source>
        <dbReference type="HAMAP-Rule" id="MF_00815"/>
    </source>
</evidence>
<dbReference type="InterPro" id="IPR035968">
    <property type="entry name" value="ATP_synth_F1_ATPase_gsu"/>
</dbReference>
<dbReference type="PANTHER" id="PTHR11693:SF22">
    <property type="entry name" value="ATP SYNTHASE SUBUNIT GAMMA, MITOCHONDRIAL"/>
    <property type="match status" value="1"/>
</dbReference>
<dbReference type="NCBIfam" id="TIGR01146">
    <property type="entry name" value="ATPsyn_F1gamma"/>
    <property type="match status" value="1"/>
</dbReference>
<dbReference type="PANTHER" id="PTHR11693">
    <property type="entry name" value="ATP SYNTHASE GAMMA CHAIN"/>
    <property type="match status" value="1"/>
</dbReference>
<keyword evidence="5 10" id="KW-0375">Hydrogen ion transport</keyword>
<dbReference type="SUPFAM" id="SSF52943">
    <property type="entry name" value="ATP synthase (F1-ATPase), gamma subunit"/>
    <property type="match status" value="1"/>
</dbReference>
<dbReference type="STRING" id="1134406.ADN00_13870"/>
<protein>
    <recommendedName>
        <fullName evidence="10">ATP synthase gamma chain</fullName>
    </recommendedName>
    <alternativeName>
        <fullName evidence="10">ATP synthase F1 sector gamma subunit</fullName>
    </alternativeName>
    <alternativeName>
        <fullName evidence="10">F-ATPase gamma subunit</fullName>
    </alternativeName>
</protein>
<dbReference type="PATRIC" id="fig|1134406.4.peg.1351"/>
<evidence type="ECO:0000256" key="4">
    <source>
        <dbReference type="ARBA" id="ARBA00022448"/>
    </source>
</evidence>
<evidence type="ECO:0000313" key="12">
    <source>
        <dbReference type="Proteomes" id="UP000050417"/>
    </source>
</evidence>
<sequence>MNSTRDLRRRIRSVKNISQVTRALETVSARKVRQAMNLVQRSHPYTEKAWKVLLHLAREPERKNLHPLLTIRSKVEKILVVMISSDRGLAGAYNVNVVRQTLEHFRDVEQEVSYVPVGRKGRDMLLRRGMRILAEFSNLPTPPKFSDVSAIGFLLVDTYLQGEVDKIYLCYTEFESMVKQRVVIRDLLPVVLEYEKPPEKRSFNITHTSKAVFEYEPDRDTILDMIVPRFIALQVFEAILSSQASEHAARRMAMNNATNNAKDIIDSLQLDYNKMRQKTITDDIIEIASGAESLTQNTY</sequence>
<dbReference type="PRINTS" id="PR00126">
    <property type="entry name" value="ATPASEGAMMA"/>
</dbReference>
<organism evidence="11 12">
    <name type="scientific">Ornatilinea apprima</name>
    <dbReference type="NCBI Taxonomy" id="1134406"/>
    <lineage>
        <taxon>Bacteria</taxon>
        <taxon>Bacillati</taxon>
        <taxon>Chloroflexota</taxon>
        <taxon>Anaerolineae</taxon>
        <taxon>Anaerolineales</taxon>
        <taxon>Anaerolineaceae</taxon>
        <taxon>Ornatilinea</taxon>
    </lineage>
</organism>
<dbReference type="AlphaFoldDB" id="A0A0P6XGH5"/>
<reference evidence="11 12" key="1">
    <citation type="submission" date="2015-07" db="EMBL/GenBank/DDBJ databases">
        <title>Genome sequence of Ornatilinea apprima DSM 23815.</title>
        <authorList>
            <person name="Hemp J."/>
            <person name="Ward L.M."/>
            <person name="Pace L.A."/>
            <person name="Fischer W.W."/>
        </authorList>
    </citation>
    <scope>NUCLEOTIDE SEQUENCE [LARGE SCALE GENOMIC DNA]</scope>
    <source>
        <strain evidence="11 12">P3M-1</strain>
    </source>
</reference>
<keyword evidence="6 10" id="KW-0406">Ion transport</keyword>
<keyword evidence="7 10" id="KW-0472">Membrane</keyword>
<evidence type="ECO:0000256" key="3">
    <source>
        <dbReference type="ARBA" id="ARBA00007681"/>
    </source>
</evidence>
<accession>A0A0P6XGH5</accession>
<evidence type="ECO:0000256" key="5">
    <source>
        <dbReference type="ARBA" id="ARBA00022781"/>
    </source>
</evidence>
<dbReference type="GO" id="GO:0005524">
    <property type="term" value="F:ATP binding"/>
    <property type="evidence" value="ECO:0007669"/>
    <property type="project" value="UniProtKB-UniRule"/>
</dbReference>
<dbReference type="InterPro" id="IPR000131">
    <property type="entry name" value="ATP_synth_F1_gsu"/>
</dbReference>
<comment type="similarity">
    <text evidence="3 10">Belongs to the ATPase gamma chain family.</text>
</comment>
<dbReference type="GO" id="GO:0046933">
    <property type="term" value="F:proton-transporting ATP synthase activity, rotational mechanism"/>
    <property type="evidence" value="ECO:0007669"/>
    <property type="project" value="UniProtKB-UniRule"/>
</dbReference>
<evidence type="ECO:0000256" key="8">
    <source>
        <dbReference type="ARBA" id="ARBA00023196"/>
    </source>
</evidence>
<dbReference type="Proteomes" id="UP000050417">
    <property type="component" value="Unassembled WGS sequence"/>
</dbReference>
<dbReference type="HAMAP" id="MF_00815">
    <property type="entry name" value="ATP_synth_gamma_bact"/>
    <property type="match status" value="1"/>
</dbReference>
<evidence type="ECO:0000313" key="11">
    <source>
        <dbReference type="EMBL" id="KPL74374.1"/>
    </source>
</evidence>
<keyword evidence="12" id="KW-1185">Reference proteome</keyword>
<dbReference type="GO" id="GO:0042777">
    <property type="term" value="P:proton motive force-driven plasma membrane ATP synthesis"/>
    <property type="evidence" value="ECO:0007669"/>
    <property type="project" value="UniProtKB-UniRule"/>
</dbReference>
<keyword evidence="9 10" id="KW-0066">ATP synthesis</keyword>
<evidence type="ECO:0000256" key="2">
    <source>
        <dbReference type="ARBA" id="ARBA00004170"/>
    </source>
</evidence>